<proteinExistence type="predicted"/>
<evidence type="ECO:0000313" key="2">
    <source>
        <dbReference type="Proteomes" id="UP000265520"/>
    </source>
</evidence>
<protein>
    <submittedName>
        <fullName evidence="1">Uncharacterized protein</fullName>
    </submittedName>
</protein>
<dbReference type="Proteomes" id="UP000265520">
    <property type="component" value="Unassembled WGS sequence"/>
</dbReference>
<keyword evidence="2" id="KW-1185">Reference proteome</keyword>
<accession>A0A392T4N3</accession>
<sequence length="83" mass="9176">MVDVGDGIVMKRLEISCDLREMIIQAQMDDLDLQRRTGNPEFFIATDGAILYNGRLCVPNDVELKSLILGEAHKSGFSIHPGS</sequence>
<feature type="non-terminal residue" evidence="1">
    <location>
        <position position="83"/>
    </location>
</feature>
<organism evidence="1 2">
    <name type="scientific">Trifolium medium</name>
    <dbReference type="NCBI Taxonomy" id="97028"/>
    <lineage>
        <taxon>Eukaryota</taxon>
        <taxon>Viridiplantae</taxon>
        <taxon>Streptophyta</taxon>
        <taxon>Embryophyta</taxon>
        <taxon>Tracheophyta</taxon>
        <taxon>Spermatophyta</taxon>
        <taxon>Magnoliopsida</taxon>
        <taxon>eudicotyledons</taxon>
        <taxon>Gunneridae</taxon>
        <taxon>Pentapetalae</taxon>
        <taxon>rosids</taxon>
        <taxon>fabids</taxon>
        <taxon>Fabales</taxon>
        <taxon>Fabaceae</taxon>
        <taxon>Papilionoideae</taxon>
        <taxon>50 kb inversion clade</taxon>
        <taxon>NPAAA clade</taxon>
        <taxon>Hologalegina</taxon>
        <taxon>IRL clade</taxon>
        <taxon>Trifolieae</taxon>
        <taxon>Trifolium</taxon>
    </lineage>
</organism>
<evidence type="ECO:0000313" key="1">
    <source>
        <dbReference type="EMBL" id="MCI56073.1"/>
    </source>
</evidence>
<name>A0A392T4N3_9FABA</name>
<reference evidence="1 2" key="1">
    <citation type="journal article" date="2018" name="Front. Plant Sci.">
        <title>Red Clover (Trifolium pratense) and Zigzag Clover (T. medium) - A Picture of Genomic Similarities and Differences.</title>
        <authorList>
            <person name="Dluhosova J."/>
            <person name="Istvanek J."/>
            <person name="Nedelnik J."/>
            <person name="Repkova J."/>
        </authorList>
    </citation>
    <scope>NUCLEOTIDE SEQUENCE [LARGE SCALE GENOMIC DNA]</scope>
    <source>
        <strain evidence="2">cv. 10/8</strain>
        <tissue evidence="1">Leaf</tissue>
    </source>
</reference>
<dbReference type="EMBL" id="LXQA010506615">
    <property type="protein sequence ID" value="MCI56073.1"/>
    <property type="molecule type" value="Genomic_DNA"/>
</dbReference>
<comment type="caution">
    <text evidence="1">The sequence shown here is derived from an EMBL/GenBank/DDBJ whole genome shotgun (WGS) entry which is preliminary data.</text>
</comment>
<dbReference type="AlphaFoldDB" id="A0A392T4N3"/>